<dbReference type="Pfam" id="PF04616">
    <property type="entry name" value="Glyco_hydro_43"/>
    <property type="match status" value="1"/>
</dbReference>
<feature type="active site" description="Proton donor" evidence="6">
    <location>
        <position position="1353"/>
    </location>
</feature>
<protein>
    <submittedName>
        <fullName evidence="11">Concanavalin A-like lectin/glucanases superfamily protein</fullName>
    </submittedName>
</protein>
<dbReference type="Gene3D" id="2.60.40.2340">
    <property type="match status" value="1"/>
</dbReference>
<gene>
    <name evidence="11" type="ORF">SAMN05216179_2510</name>
</gene>
<evidence type="ECO:0000256" key="6">
    <source>
        <dbReference type="PIRSR" id="PIRSR606710-1"/>
    </source>
</evidence>
<keyword evidence="2" id="KW-0858">Xylan degradation</keyword>
<dbReference type="STRING" id="1027249.SAMN05216179_2510"/>
<accession>A0A1M7PWV8</accession>
<keyword evidence="2" id="KW-0624">Polysaccharide degradation</keyword>
<feature type="region of interest" description="Disordered" evidence="8">
    <location>
        <begin position="1624"/>
        <end position="1689"/>
    </location>
</feature>
<evidence type="ECO:0000259" key="10">
    <source>
        <dbReference type="Pfam" id="PF20578"/>
    </source>
</evidence>
<dbReference type="Pfam" id="PF13385">
    <property type="entry name" value="Laminin_G_3"/>
    <property type="match status" value="3"/>
</dbReference>
<dbReference type="GO" id="GO:0004553">
    <property type="term" value="F:hydrolase activity, hydrolyzing O-glycosyl compounds"/>
    <property type="evidence" value="ECO:0007669"/>
    <property type="project" value="InterPro"/>
</dbReference>
<dbReference type="PANTHER" id="PTHR43772">
    <property type="entry name" value="ENDO-1,4-BETA-XYLANASE"/>
    <property type="match status" value="1"/>
</dbReference>
<comment type="similarity">
    <text evidence="1">Belongs to the glycosyl hydrolase 43 family.</text>
</comment>
<dbReference type="GO" id="GO:0045493">
    <property type="term" value="P:xylan catabolic process"/>
    <property type="evidence" value="ECO:0007669"/>
    <property type="project" value="UniProtKB-KW"/>
</dbReference>
<dbReference type="OrthoDB" id="9758923at2"/>
<dbReference type="Gene3D" id="2.60.120.200">
    <property type="match status" value="3"/>
</dbReference>
<keyword evidence="9" id="KW-0812">Transmembrane</keyword>
<evidence type="ECO:0000256" key="2">
    <source>
        <dbReference type="ARBA" id="ARBA00022651"/>
    </source>
</evidence>
<keyword evidence="9" id="KW-0472">Membrane</keyword>
<evidence type="ECO:0000256" key="3">
    <source>
        <dbReference type="ARBA" id="ARBA00022801"/>
    </source>
</evidence>
<dbReference type="SUPFAM" id="SSF75005">
    <property type="entry name" value="Arabinanase/levansucrase/invertase"/>
    <property type="match status" value="2"/>
</dbReference>
<keyword evidence="12" id="KW-1185">Reference proteome</keyword>
<dbReference type="Gene3D" id="2.115.10.20">
    <property type="entry name" value="Glycosyl hydrolase domain, family 43"/>
    <property type="match status" value="2"/>
</dbReference>
<evidence type="ECO:0000256" key="5">
    <source>
        <dbReference type="ARBA" id="ARBA00023295"/>
    </source>
</evidence>
<dbReference type="InterPro" id="IPR013320">
    <property type="entry name" value="ConA-like_dom_sf"/>
</dbReference>
<feature type="domain" description="Atrophied bacterial Ig" evidence="10">
    <location>
        <begin position="477"/>
        <end position="568"/>
    </location>
</feature>
<dbReference type="GO" id="GO:0030246">
    <property type="term" value="F:carbohydrate binding"/>
    <property type="evidence" value="ECO:0007669"/>
    <property type="project" value="UniProtKB-KW"/>
</dbReference>
<dbReference type="SUPFAM" id="SSF49899">
    <property type="entry name" value="Concanavalin A-like lectins/glucanases"/>
    <property type="match status" value="3"/>
</dbReference>
<evidence type="ECO:0000256" key="1">
    <source>
        <dbReference type="ARBA" id="ARBA00009865"/>
    </source>
</evidence>
<feature type="compositionally biased region" description="Basic and acidic residues" evidence="8">
    <location>
        <begin position="1679"/>
        <end position="1688"/>
    </location>
</feature>
<sequence length="1723" mass="192161">MLGKKYLALFMIFLIFLSLFPVPATVKANNHSATELIAHYDMTNLENQLIDKTNNGNDATIVGFESEDFKEEDNRSILDFTGDKDKYIELPQGLIIDETFTIETTFSTSTAANHWLYTIGTIEAEWPNVNNYIFLNPKQGNDSIRFGIKDAEDELLFQDGSITSGEYQTVTATFEDELITIYINGELAGELPHTYSVQEILENGVESGSDIIGYIGKSLYTPDPAFTGKLADFKVYNDTLTADEVKHIYLSSTDQLIAHYDMSQEEGNLLDVTNNGNDAPIVGFDQSDFTEENDNAILNFTGDKSEYVKLPKGLVTDETFTVETTFSTSTAANHWLYTLGTMEAEWPNVNNYVFFNPKQGNDTVRFGIKDAESEELFQEASIESGEYQTVTATFEDELITIYINGEEVGNLPHTFSVMDILANGVDAETDFIGYIGKSLYTPAPAFTGKLADFKVYNYTLTAEEIKEMAGLTDQEIVDKAKNELVIPNASDIRGNITLPSSSTEGASITWETDNSDVISVTEEINEGYDNIPPGVVTRQSTDTFVTLTATISYGEIVETKELEVTVKAATEIDDYQAYLMTHFTGEHDIGEQIYFANSEDGFNWEDLNDGDPVLTSDIGEKGVRDPYIIRSPEGDRFYLNATDLRIASGKGWGQASTNGSKSLIIWESSDLVNWSEERIVEVAPSNAGNAWAPEAVYDEATGEYIVFWASTTRNENGEYSEADIYYAKTRDFYSFTEPEVYIDRPGDQHIIDTTIIKDHDMYYRYSADGQITIEESQQILGDWSAVGNLEPLGLTNDDVEGPLIFKMNDEDKWNLMVDQYATGQGYLPLLTTDLSSGDFTRVDSADYSLGSNRKRHGSVLPITMEEYQAIQEKWNQESEIPDEDEQQAPVLSYSFEESMTEDVIQDNSGNERNGTLHGNATYQHDQEKDSQVLYLDGTDNTFAEFPTGFFDGRDTVTISMDIKPETVTGNFFTFAIGKDNQRYMFLRTRDTEIRNAITSNSWSNEQEVKANTASVKDNWMTVDLVITPTSMKMYKDGILLAENNNITVSMSDLGNDLFAYLGKSFYPDDPYFRGAFDNVEVYNRALSTDEILDKSLSSTGIAAFQLPGQQGVTEIDAVNHQITVPFKGKEIDLSNVTPEIVIASDAEISPATDQAQDFTNPITYTVTDKDGNKQEWTVSVEIYPSATLPGLYADPQIFVHDDTFYLYPTTDGFEGWSGTQFKAFSSKDLINWEDHGVILDLATDDVEWATGNAWAPGFAEKDGKFYHYFSANQQIGVASSSSPKEGFEDALGEPLIPRDEYSGQAIDPYVFTDDDGKSYFYWGNGSLWGAALNEDMISLAEEPVNMTPDNFREGVVVFKRDGKYYLMWSENDTRDENYQVAYAIGETPMGPWTKQDVILSKDLAQGIKATGHHSVLNIPDTDDYYIVYHRFSIPDGNGFNREVMIDKMEFNQDGTIKEVVPTLEGITEPVYIDKEGTEPDEDDETPEEDLELDFHEKQEVTAATTYIISGSNAQITTPSDLPKGTTIIVEPMDIEGTNYEGLKIAGEAFNITVEYPEGADEPASDFILSLGYQADANPDKIGIYYYNEESNVWEQRGGEVDSENQTIQLAVSHFSSYGVFSKIEEDDTTDPDNNGNDGNGSNGSNDDNDQDSDDDNNNSNHKDDTDDNNEIPSGNQHTNGKEGEKQAGDELPNTATSIYNYFLISLILLALGIALLVSRRLKR</sequence>
<keyword evidence="3" id="KW-0378">Hydrolase</keyword>
<reference evidence="11 12" key="1">
    <citation type="submission" date="2016-11" db="EMBL/GenBank/DDBJ databases">
        <authorList>
            <person name="Jaros S."/>
            <person name="Januszkiewicz K."/>
            <person name="Wedrychowicz H."/>
        </authorList>
    </citation>
    <scope>NUCLEOTIDE SEQUENCE [LARGE SCALE GENOMIC DNA]</scope>
    <source>
        <strain evidence="11 12">CGMCC 1.10681</strain>
    </source>
</reference>
<feature type="site" description="Important for catalytic activity, responsible for pKa modulation of the active site Glu and correct orientation of both the proton donor and substrate" evidence="7">
    <location>
        <position position="1307"/>
    </location>
</feature>
<evidence type="ECO:0000256" key="8">
    <source>
        <dbReference type="SAM" id="MobiDB-lite"/>
    </source>
</evidence>
<name>A0A1M7PWV8_9BACI</name>
<dbReference type="InterPro" id="IPR046780">
    <property type="entry name" value="aBig_2"/>
</dbReference>
<dbReference type="PANTHER" id="PTHR43772:SF2">
    <property type="entry name" value="PUTATIVE (AFU_ORTHOLOGUE AFUA_2G04480)-RELATED"/>
    <property type="match status" value="1"/>
</dbReference>
<dbReference type="Proteomes" id="UP000184184">
    <property type="component" value="Unassembled WGS sequence"/>
</dbReference>
<evidence type="ECO:0000313" key="12">
    <source>
        <dbReference type="Proteomes" id="UP000184184"/>
    </source>
</evidence>
<dbReference type="CDD" id="cd08983">
    <property type="entry name" value="GH43_Bt3655-like"/>
    <property type="match status" value="1"/>
</dbReference>
<dbReference type="Pfam" id="PF20578">
    <property type="entry name" value="aBig_2"/>
    <property type="match status" value="1"/>
</dbReference>
<keyword evidence="5" id="KW-0326">Glycosidase</keyword>
<dbReference type="RefSeq" id="WP_073202193.1">
    <property type="nucleotide sequence ID" value="NZ_FRCZ01000005.1"/>
</dbReference>
<proteinExistence type="inferred from homology"/>
<feature type="compositionally biased region" description="Acidic residues" evidence="8">
    <location>
        <begin position="1646"/>
        <end position="1656"/>
    </location>
</feature>
<keyword evidence="11" id="KW-0430">Lectin</keyword>
<feature type="active site" description="Proton acceptor" evidence="6">
    <location>
        <position position="1194"/>
    </location>
</feature>
<evidence type="ECO:0000256" key="4">
    <source>
        <dbReference type="ARBA" id="ARBA00023277"/>
    </source>
</evidence>
<dbReference type="EMBL" id="FRCZ01000005">
    <property type="protein sequence ID" value="SHN22076.1"/>
    <property type="molecule type" value="Genomic_DNA"/>
</dbReference>
<organism evidence="11 12">
    <name type="scientific">Gracilibacillus kekensis</name>
    <dbReference type="NCBI Taxonomy" id="1027249"/>
    <lineage>
        <taxon>Bacteria</taxon>
        <taxon>Bacillati</taxon>
        <taxon>Bacillota</taxon>
        <taxon>Bacilli</taxon>
        <taxon>Bacillales</taxon>
        <taxon>Bacillaceae</taxon>
        <taxon>Gracilibacillus</taxon>
    </lineage>
</organism>
<evidence type="ECO:0000256" key="9">
    <source>
        <dbReference type="SAM" id="Phobius"/>
    </source>
</evidence>
<dbReference type="CDD" id="cd09004">
    <property type="entry name" value="GH43_bXyl-like"/>
    <property type="match status" value="1"/>
</dbReference>
<dbReference type="InterPro" id="IPR006710">
    <property type="entry name" value="Glyco_hydro_43"/>
</dbReference>
<evidence type="ECO:0000313" key="11">
    <source>
        <dbReference type="EMBL" id="SHN22076.1"/>
    </source>
</evidence>
<evidence type="ECO:0000256" key="7">
    <source>
        <dbReference type="PIRSR" id="PIRSR606710-2"/>
    </source>
</evidence>
<dbReference type="InterPro" id="IPR023296">
    <property type="entry name" value="Glyco_hydro_beta-prop_sf"/>
</dbReference>
<keyword evidence="9" id="KW-1133">Transmembrane helix</keyword>
<dbReference type="InterPro" id="IPR052176">
    <property type="entry name" value="Glycosyl_Hydrlase_43_Enz"/>
</dbReference>
<keyword evidence="4" id="KW-0119">Carbohydrate metabolism</keyword>
<feature type="transmembrane region" description="Helical" evidence="9">
    <location>
        <begin position="1698"/>
        <end position="1717"/>
    </location>
</feature>